<reference evidence="1" key="1">
    <citation type="submission" date="2019-08" db="EMBL/GenBank/DDBJ databases">
        <authorList>
            <person name="Kucharzyk K."/>
            <person name="Murdoch R.W."/>
            <person name="Higgins S."/>
            <person name="Loffler F."/>
        </authorList>
    </citation>
    <scope>NUCLEOTIDE SEQUENCE</scope>
</reference>
<evidence type="ECO:0000313" key="1">
    <source>
        <dbReference type="EMBL" id="MPN34265.1"/>
    </source>
</evidence>
<sequence length="88" mass="10331">MEERISAGLLKELKVGYDSSYKNVRTLSDFLVLQLSWVFDINYPVTFEILKERKSVSWLLDRLNNIEEIHFFLEKADAHVSAQLMKLP</sequence>
<comment type="caution">
    <text evidence="1">The sequence shown here is derived from an EMBL/GenBank/DDBJ whole genome shotgun (WGS) entry which is preliminary data.</text>
</comment>
<gene>
    <name evidence="1" type="ORF">SDC9_181758</name>
</gene>
<proteinExistence type="predicted"/>
<name>A0A645H5I7_9ZZZZ</name>
<organism evidence="1">
    <name type="scientific">bioreactor metagenome</name>
    <dbReference type="NCBI Taxonomy" id="1076179"/>
    <lineage>
        <taxon>unclassified sequences</taxon>
        <taxon>metagenomes</taxon>
        <taxon>ecological metagenomes</taxon>
    </lineage>
</organism>
<dbReference type="EMBL" id="VSSQ01087212">
    <property type="protein sequence ID" value="MPN34265.1"/>
    <property type="molecule type" value="Genomic_DNA"/>
</dbReference>
<accession>A0A645H5I7</accession>
<dbReference type="AlphaFoldDB" id="A0A645H5I7"/>
<protein>
    <submittedName>
        <fullName evidence="1">Uncharacterized protein</fullName>
    </submittedName>
</protein>